<accession>A0A2J7WHH7</accession>
<keyword evidence="2" id="KW-1185">Reference proteome</keyword>
<keyword evidence="1" id="KW-0489">Methyltransferase</keyword>
<organism evidence="1 2">
    <name type="scientific">Tetrabaena socialis</name>
    <dbReference type="NCBI Taxonomy" id="47790"/>
    <lineage>
        <taxon>Eukaryota</taxon>
        <taxon>Viridiplantae</taxon>
        <taxon>Chlorophyta</taxon>
        <taxon>core chlorophytes</taxon>
        <taxon>Chlorophyceae</taxon>
        <taxon>CS clade</taxon>
        <taxon>Chlamydomonadales</taxon>
        <taxon>Tetrabaenaceae</taxon>
        <taxon>Tetrabaena</taxon>
    </lineage>
</organism>
<dbReference type="SUPFAM" id="SSF53335">
    <property type="entry name" value="S-adenosyl-L-methionine-dependent methyltransferases"/>
    <property type="match status" value="1"/>
</dbReference>
<gene>
    <name evidence="1" type="ORF">TSOC_015452</name>
</gene>
<dbReference type="Pfam" id="PF10294">
    <property type="entry name" value="Methyltransf_16"/>
    <property type="match status" value="1"/>
</dbReference>
<feature type="non-terminal residue" evidence="1">
    <location>
        <position position="241"/>
    </location>
</feature>
<dbReference type="InterPro" id="IPR029063">
    <property type="entry name" value="SAM-dependent_MTases_sf"/>
</dbReference>
<sequence length="241" mass="24113">MAMVPYRVSGAGADQRADERLLLLPGGVQLRLRQVAAPLPLSGGAAGRPSGTAAPAGAVGPPLERLADVGLVVWQAGWVLAEYLLRVAPFCGRGGGPGWRSVTAVDLGTGTGLVGIALAAAGARVVLTDLPHVLPLAAANLAANCDPRVTRAALCAYRWGDDPAAGCTAAGEPGCTAAGGTAAAAVSFSPLVGLELDLITAGDVLYHPELAAPLMRAVQVLSAPHTVTYVSYKVRAGGEAA</sequence>
<dbReference type="Gene3D" id="3.40.50.150">
    <property type="entry name" value="Vaccinia Virus protein VP39"/>
    <property type="match status" value="1"/>
</dbReference>
<evidence type="ECO:0000313" key="1">
    <source>
        <dbReference type="EMBL" id="PNG63008.1"/>
    </source>
</evidence>
<dbReference type="Proteomes" id="UP000236333">
    <property type="component" value="Unassembled WGS sequence"/>
</dbReference>
<dbReference type="GO" id="GO:0032259">
    <property type="term" value="P:methylation"/>
    <property type="evidence" value="ECO:0007669"/>
    <property type="project" value="UniProtKB-KW"/>
</dbReference>
<reference evidence="1 2" key="1">
    <citation type="journal article" date="2017" name="Mol. Biol. Evol.">
        <title>The 4-celled Tetrabaena socialis nuclear genome reveals the essential components for genetic control of cell number at the origin of multicellularity in the volvocine lineage.</title>
        <authorList>
            <person name="Featherston J."/>
            <person name="Arakaki Y."/>
            <person name="Hanschen E.R."/>
            <person name="Ferris P.J."/>
            <person name="Michod R.E."/>
            <person name="Olson B.J.S.C."/>
            <person name="Nozaki H."/>
            <person name="Durand P.M."/>
        </authorList>
    </citation>
    <scope>NUCLEOTIDE SEQUENCE [LARGE SCALE GENOMIC DNA]</scope>
    <source>
        <strain evidence="1 2">NIES-571</strain>
    </source>
</reference>
<dbReference type="OrthoDB" id="46564at2759"/>
<dbReference type="PANTHER" id="PTHR14614">
    <property type="entry name" value="HEPATOCELLULAR CARCINOMA-ASSOCIATED ANTIGEN"/>
    <property type="match status" value="1"/>
</dbReference>
<dbReference type="GO" id="GO:0008168">
    <property type="term" value="F:methyltransferase activity"/>
    <property type="evidence" value="ECO:0007669"/>
    <property type="project" value="UniProtKB-KW"/>
</dbReference>
<dbReference type="AlphaFoldDB" id="A0A2J7WHH7"/>
<keyword evidence="1" id="KW-0808">Transferase</keyword>
<protein>
    <submittedName>
        <fullName evidence="1">Methyltransferase-like protein 21A</fullName>
    </submittedName>
</protein>
<comment type="caution">
    <text evidence="1">The sequence shown here is derived from an EMBL/GenBank/DDBJ whole genome shotgun (WGS) entry which is preliminary data.</text>
</comment>
<evidence type="ECO:0000313" key="2">
    <source>
        <dbReference type="Proteomes" id="UP000236333"/>
    </source>
</evidence>
<proteinExistence type="predicted"/>
<name>A0A2J7WHH7_9CHLO</name>
<dbReference type="EMBL" id="PGGS01005564">
    <property type="protein sequence ID" value="PNG63008.1"/>
    <property type="molecule type" value="Genomic_DNA"/>
</dbReference>
<dbReference type="InterPro" id="IPR019410">
    <property type="entry name" value="Methyltransf_16"/>
</dbReference>
<dbReference type="PANTHER" id="PTHR14614:SF132">
    <property type="entry name" value="PROTEIN-LYSINE METHYLTRANSFERASE C42C1.13"/>
    <property type="match status" value="1"/>
</dbReference>